<evidence type="ECO:0000313" key="1">
    <source>
        <dbReference type="EMBL" id="KAJ9050333.1"/>
    </source>
</evidence>
<accession>A0ACC2RJV7</accession>
<proteinExistence type="predicted"/>
<comment type="caution">
    <text evidence="1">The sequence shown here is derived from an EMBL/GenBank/DDBJ whole genome shotgun (WGS) entry which is preliminary data.</text>
</comment>
<reference evidence="1" key="1">
    <citation type="submission" date="2022-04" db="EMBL/GenBank/DDBJ databases">
        <title>Genome of the entomopathogenic fungus Entomophthora muscae.</title>
        <authorList>
            <person name="Elya C."/>
            <person name="Lovett B.R."/>
            <person name="Lee E."/>
            <person name="Macias A.M."/>
            <person name="Hajek A.E."/>
            <person name="De Bivort B.L."/>
            <person name="Kasson M.T."/>
            <person name="De Fine Licht H.H."/>
            <person name="Stajich J.E."/>
        </authorList>
    </citation>
    <scope>NUCLEOTIDE SEQUENCE</scope>
    <source>
        <strain evidence="1">Berkeley</strain>
    </source>
</reference>
<protein>
    <submittedName>
        <fullName evidence="1">Uncharacterized protein</fullName>
    </submittedName>
</protein>
<evidence type="ECO:0000313" key="2">
    <source>
        <dbReference type="Proteomes" id="UP001165960"/>
    </source>
</evidence>
<sequence length="213" mass="24291">MSMYGANNQDKATTLLNQLDAASTDLIILHMPEHDWFYAQQKNVLLYKFGSITQVTKRNNEFSMISLIKDKTITDFADFFYLEAQILTGSESLTVHDTHIALHAAVKPYKFLYQTLMLAFQDNCTLDSMVRYLRQYGDTFGPPQHWIKARPVSNLPGRLKAPTNNNKFPPKTNITKVICHCCNQKGHYASSCNSKMGIHVLPPWNLNCREKSA</sequence>
<gene>
    <name evidence="1" type="ORF">DSO57_1015357</name>
</gene>
<dbReference type="Proteomes" id="UP001165960">
    <property type="component" value="Unassembled WGS sequence"/>
</dbReference>
<name>A0ACC2RJV7_9FUNG</name>
<keyword evidence="2" id="KW-1185">Reference proteome</keyword>
<organism evidence="1 2">
    <name type="scientific">Entomophthora muscae</name>
    <dbReference type="NCBI Taxonomy" id="34485"/>
    <lineage>
        <taxon>Eukaryota</taxon>
        <taxon>Fungi</taxon>
        <taxon>Fungi incertae sedis</taxon>
        <taxon>Zoopagomycota</taxon>
        <taxon>Entomophthoromycotina</taxon>
        <taxon>Entomophthoromycetes</taxon>
        <taxon>Entomophthorales</taxon>
        <taxon>Entomophthoraceae</taxon>
        <taxon>Entomophthora</taxon>
    </lineage>
</organism>
<dbReference type="EMBL" id="QTSX02007160">
    <property type="protein sequence ID" value="KAJ9050333.1"/>
    <property type="molecule type" value="Genomic_DNA"/>
</dbReference>